<proteinExistence type="predicted"/>
<feature type="region of interest" description="Disordered" evidence="1">
    <location>
        <begin position="31"/>
        <end position="52"/>
    </location>
</feature>
<name>A0A6G5AI53_RHIMP</name>
<evidence type="ECO:0000313" key="2">
    <source>
        <dbReference type="EMBL" id="NIE49906.1"/>
    </source>
</evidence>
<dbReference type="AlphaFoldDB" id="A0A6G5AI53"/>
<reference evidence="2" key="1">
    <citation type="submission" date="2020-03" db="EMBL/GenBank/DDBJ databases">
        <title>A transcriptome and proteome of the tick Rhipicephalus microplus shaped by the genetic composition of its hosts and developmental stage.</title>
        <authorList>
            <person name="Garcia G.R."/>
            <person name="Ribeiro J.M.C."/>
            <person name="Maruyama S.R."/>
            <person name="Gardinasse L.G."/>
            <person name="Nelson K."/>
            <person name="Ferreira B.R."/>
            <person name="Andrade T.G."/>
            <person name="Santos I.K.F.M."/>
        </authorList>
    </citation>
    <scope>NUCLEOTIDE SEQUENCE</scope>
    <source>
        <strain evidence="2">NSGR</strain>
        <tissue evidence="2">Salivary glands</tissue>
    </source>
</reference>
<evidence type="ECO:0000256" key="1">
    <source>
        <dbReference type="SAM" id="MobiDB-lite"/>
    </source>
</evidence>
<protein>
    <submittedName>
        <fullName evidence="2">Uncharacterized protein</fullName>
    </submittedName>
</protein>
<organism evidence="2">
    <name type="scientific">Rhipicephalus microplus</name>
    <name type="common">Cattle tick</name>
    <name type="synonym">Boophilus microplus</name>
    <dbReference type="NCBI Taxonomy" id="6941"/>
    <lineage>
        <taxon>Eukaryota</taxon>
        <taxon>Metazoa</taxon>
        <taxon>Ecdysozoa</taxon>
        <taxon>Arthropoda</taxon>
        <taxon>Chelicerata</taxon>
        <taxon>Arachnida</taxon>
        <taxon>Acari</taxon>
        <taxon>Parasitiformes</taxon>
        <taxon>Ixodida</taxon>
        <taxon>Ixodoidea</taxon>
        <taxon>Ixodidae</taxon>
        <taxon>Rhipicephalinae</taxon>
        <taxon>Rhipicephalus</taxon>
        <taxon>Boophilus</taxon>
    </lineage>
</organism>
<dbReference type="EMBL" id="GIKN01007633">
    <property type="protein sequence ID" value="NIE49906.1"/>
    <property type="molecule type" value="Transcribed_RNA"/>
</dbReference>
<sequence>MQTEQQLLFQEFFPIVPVFSSSFAVLARSAMGGGGSYQRSTSDQNMTKEGRKKMVQEKSFQALGQGFECLHLASTNSLRELPSALLKVRRQTVIASGRQKVATPSTVSSGV</sequence>
<accession>A0A6G5AI53</accession>